<evidence type="ECO:0000313" key="3">
    <source>
        <dbReference type="Proteomes" id="UP000663829"/>
    </source>
</evidence>
<dbReference type="Proteomes" id="UP000681722">
    <property type="component" value="Unassembled WGS sequence"/>
</dbReference>
<dbReference type="InterPro" id="IPR029151">
    <property type="entry name" value="Sensor-like_sf"/>
</dbReference>
<organism evidence="1 3">
    <name type="scientific">Didymodactylos carnosus</name>
    <dbReference type="NCBI Taxonomy" id="1234261"/>
    <lineage>
        <taxon>Eukaryota</taxon>
        <taxon>Metazoa</taxon>
        <taxon>Spiralia</taxon>
        <taxon>Gnathifera</taxon>
        <taxon>Rotifera</taxon>
        <taxon>Eurotatoria</taxon>
        <taxon>Bdelloidea</taxon>
        <taxon>Philodinida</taxon>
        <taxon>Philodinidae</taxon>
        <taxon>Didymodactylos</taxon>
    </lineage>
</organism>
<proteinExistence type="predicted"/>
<comment type="caution">
    <text evidence="1">The sequence shown here is derived from an EMBL/GenBank/DDBJ whole genome shotgun (WGS) entry which is preliminary data.</text>
</comment>
<dbReference type="AlphaFoldDB" id="A0A814Q757"/>
<reference evidence="1" key="1">
    <citation type="submission" date="2021-02" db="EMBL/GenBank/DDBJ databases">
        <authorList>
            <person name="Nowell W R."/>
        </authorList>
    </citation>
    <scope>NUCLEOTIDE SEQUENCE</scope>
</reference>
<dbReference type="SUPFAM" id="SSF103190">
    <property type="entry name" value="Sensory domain-like"/>
    <property type="match status" value="1"/>
</dbReference>
<dbReference type="EMBL" id="CAJNOQ010005889">
    <property type="protein sequence ID" value="CAF1115285.1"/>
    <property type="molecule type" value="Genomic_DNA"/>
</dbReference>
<name>A0A814Q757_9BILA</name>
<gene>
    <name evidence="1" type="ORF">GPM918_LOCUS19424</name>
    <name evidence="2" type="ORF">SRO942_LOCUS19422</name>
</gene>
<dbReference type="EMBL" id="CAJOBC010005890">
    <property type="protein sequence ID" value="CAF3879241.1"/>
    <property type="molecule type" value="Genomic_DNA"/>
</dbReference>
<sequence length="207" mass="23879">MLLNGYVNSGCRRQFVLDNDRQIIVHPWQNMTDIHWPIIVSSWDVSSNKLELRWHWYPPKSINDHNFMTQPTMDERGTTYLVSMPSAFSINSNGQTLWISELATNDEMRQFELISICLSVNLRARVMYAVIGSPLYHEGDSLYFISALNMDNGNVLKRYELNIDSKSKITPHCPILIGSDMFYFFWLTGEYPGLVPLKVSGVPQIKL</sequence>
<evidence type="ECO:0000313" key="1">
    <source>
        <dbReference type="EMBL" id="CAF1115285.1"/>
    </source>
</evidence>
<dbReference type="Proteomes" id="UP000663829">
    <property type="component" value="Unassembled WGS sequence"/>
</dbReference>
<accession>A0A814Q757</accession>
<evidence type="ECO:0000313" key="2">
    <source>
        <dbReference type="EMBL" id="CAF3879241.1"/>
    </source>
</evidence>
<dbReference type="OrthoDB" id="9976329at2759"/>
<keyword evidence="3" id="KW-1185">Reference proteome</keyword>
<protein>
    <submittedName>
        <fullName evidence="1">Uncharacterized protein</fullName>
    </submittedName>
</protein>